<organism evidence="6 7">
    <name type="scientific">Pterulicium gracile</name>
    <dbReference type="NCBI Taxonomy" id="1884261"/>
    <lineage>
        <taxon>Eukaryota</taxon>
        <taxon>Fungi</taxon>
        <taxon>Dikarya</taxon>
        <taxon>Basidiomycota</taxon>
        <taxon>Agaricomycotina</taxon>
        <taxon>Agaricomycetes</taxon>
        <taxon>Agaricomycetidae</taxon>
        <taxon>Agaricales</taxon>
        <taxon>Pleurotineae</taxon>
        <taxon>Pterulaceae</taxon>
        <taxon>Pterulicium</taxon>
    </lineage>
</organism>
<accession>A0A5C3QH47</accession>
<dbReference type="SMART" id="SM00382">
    <property type="entry name" value="AAA"/>
    <property type="match status" value="2"/>
</dbReference>
<dbReference type="STRING" id="1884261.A0A5C3QH47"/>
<protein>
    <submittedName>
        <fullName evidence="6">P-loop containing nucleoside triphosphate hydrolase protein</fullName>
    </submittedName>
</protein>
<dbReference type="AlphaFoldDB" id="A0A5C3QH47"/>
<keyword evidence="7" id="KW-1185">Reference proteome</keyword>
<feature type="compositionally biased region" description="Gly residues" evidence="4">
    <location>
        <begin position="359"/>
        <end position="373"/>
    </location>
</feature>
<feature type="domain" description="AAA+ ATPase" evidence="5">
    <location>
        <begin position="282"/>
        <end position="437"/>
    </location>
</feature>
<dbReference type="GO" id="GO:0005737">
    <property type="term" value="C:cytoplasm"/>
    <property type="evidence" value="ECO:0007669"/>
    <property type="project" value="TreeGrafter"/>
</dbReference>
<keyword evidence="3" id="KW-0067">ATP-binding</keyword>
<evidence type="ECO:0000256" key="1">
    <source>
        <dbReference type="ARBA" id="ARBA00022737"/>
    </source>
</evidence>
<gene>
    <name evidence="6" type="ORF">BDV98DRAFT_570862</name>
</gene>
<keyword evidence="1" id="KW-0677">Repeat</keyword>
<keyword evidence="6" id="KW-0378">Hydrolase</keyword>
<dbReference type="SUPFAM" id="SSF52540">
    <property type="entry name" value="P-loop containing nucleoside triphosphate hydrolases"/>
    <property type="match status" value="2"/>
</dbReference>
<dbReference type="InterPro" id="IPR050168">
    <property type="entry name" value="AAA_ATPase_domain"/>
</dbReference>
<feature type="region of interest" description="Disordered" evidence="4">
    <location>
        <begin position="356"/>
        <end position="376"/>
    </location>
</feature>
<evidence type="ECO:0000259" key="5">
    <source>
        <dbReference type="SMART" id="SM00382"/>
    </source>
</evidence>
<dbReference type="PROSITE" id="PS00674">
    <property type="entry name" value="AAA"/>
    <property type="match status" value="2"/>
</dbReference>
<evidence type="ECO:0000256" key="3">
    <source>
        <dbReference type="ARBA" id="ARBA00022840"/>
    </source>
</evidence>
<dbReference type="Pfam" id="PF00004">
    <property type="entry name" value="AAA"/>
    <property type="match status" value="2"/>
</dbReference>
<evidence type="ECO:0000256" key="2">
    <source>
        <dbReference type="ARBA" id="ARBA00022741"/>
    </source>
</evidence>
<dbReference type="Proteomes" id="UP000305067">
    <property type="component" value="Unassembled WGS sequence"/>
</dbReference>
<dbReference type="FunFam" id="3.40.50.300:FF:000018">
    <property type="entry name" value="Cell division control 48"/>
    <property type="match status" value="1"/>
</dbReference>
<keyword evidence="2" id="KW-0547">Nucleotide-binding</keyword>
<feature type="domain" description="AAA+ ATPase" evidence="5">
    <location>
        <begin position="574"/>
        <end position="711"/>
    </location>
</feature>
<dbReference type="PANTHER" id="PTHR23077">
    <property type="entry name" value="AAA-FAMILY ATPASE"/>
    <property type="match status" value="1"/>
</dbReference>
<dbReference type="Pfam" id="PF17862">
    <property type="entry name" value="AAA_lid_3"/>
    <property type="match status" value="2"/>
</dbReference>
<sequence>MSLLTTTFSIAPFPGPQPPRSARRIAINADLLRSNKICAGDTVLVYAGPALHAAGIAWPALSTDLPANVIGLSDALLSEDVVDVRDARLAVLSGAAAWSNKALSAAGLPLPKEIKEAFSAQVIEAEESVLGGKVLAREDLRGKGKGRDWLMLLIRELLVDLKYVRTGQWITVTYENRLRTFRVSKLSQASESAAVEDALSASMDALNVNDDDNRALWTVGWDTNVVMQRPDHSNASKKLTHTSAEASYGSIGGLNAQITQIRDLLEIPLTRPDLFHHFGLKPPRGILLHGPPGTGKTHLARLIAQSTASSLLVINGPELSSAYHGETEAKLRAVFEQAKRQSPCVIVLDEIDALAPSRGEGGGGGGGGGPGEGGETDRRVVATLLTAMDGMDDAPNEGTGEQPRVVVVGTTNRPNAIDPALRRPGRFDREIEIGVPDAEARTQILQVLLAKVPHSLSPDDLRDLAGQAHGYVGADLSAVVREAGTLAIKRWLSTSQDSSEPNAPSQPSLTLSLSDLTLSLPSIRPSALRSLYLPLSPLSFSSIGGQSSIISSLRQLILWPLSHAPTFTRLGITPPKGVLLYGPPGCSKTILARACATESKVNFVAVRGPEIVSMYVGESERKVREVFRRARAVKPCIVFFDEIDALASSRGGGGASGAHEGVLMSLLNEMDGVQELVGVTIIAATNRPGVIDSALMRPGRLDRLLYVGPPDQEGREEILRIQMRKMTVAADVDVTEIARAADGCSGAETVSITQEAAMFTMQEDMDAPSIPRSAFMRAAKIMKRQITPQVVQEFRDWGAQYERK</sequence>
<name>A0A5C3QH47_9AGAR</name>
<dbReference type="InterPro" id="IPR003593">
    <property type="entry name" value="AAA+_ATPase"/>
</dbReference>
<dbReference type="PANTHER" id="PTHR23077:SF27">
    <property type="entry name" value="ATPASE FAMILY GENE 2 PROTEIN HOMOLOG A"/>
    <property type="match status" value="1"/>
</dbReference>
<dbReference type="GO" id="GO:0005524">
    <property type="term" value="F:ATP binding"/>
    <property type="evidence" value="ECO:0007669"/>
    <property type="project" value="UniProtKB-KW"/>
</dbReference>
<dbReference type="GO" id="GO:0016887">
    <property type="term" value="F:ATP hydrolysis activity"/>
    <property type="evidence" value="ECO:0007669"/>
    <property type="project" value="InterPro"/>
</dbReference>
<evidence type="ECO:0000313" key="6">
    <source>
        <dbReference type="EMBL" id="TFK99800.1"/>
    </source>
</evidence>
<dbReference type="Gene3D" id="1.10.8.60">
    <property type="match status" value="2"/>
</dbReference>
<dbReference type="OrthoDB" id="27435at2759"/>
<proteinExistence type="predicted"/>
<evidence type="ECO:0000313" key="7">
    <source>
        <dbReference type="Proteomes" id="UP000305067"/>
    </source>
</evidence>
<dbReference type="InterPro" id="IPR003960">
    <property type="entry name" value="ATPase_AAA_CS"/>
</dbReference>
<reference evidence="6 7" key="1">
    <citation type="journal article" date="2019" name="Nat. Ecol. Evol.">
        <title>Megaphylogeny resolves global patterns of mushroom evolution.</title>
        <authorList>
            <person name="Varga T."/>
            <person name="Krizsan K."/>
            <person name="Foldi C."/>
            <person name="Dima B."/>
            <person name="Sanchez-Garcia M."/>
            <person name="Sanchez-Ramirez S."/>
            <person name="Szollosi G.J."/>
            <person name="Szarkandi J.G."/>
            <person name="Papp V."/>
            <person name="Albert L."/>
            <person name="Andreopoulos W."/>
            <person name="Angelini C."/>
            <person name="Antonin V."/>
            <person name="Barry K.W."/>
            <person name="Bougher N.L."/>
            <person name="Buchanan P."/>
            <person name="Buyck B."/>
            <person name="Bense V."/>
            <person name="Catcheside P."/>
            <person name="Chovatia M."/>
            <person name="Cooper J."/>
            <person name="Damon W."/>
            <person name="Desjardin D."/>
            <person name="Finy P."/>
            <person name="Geml J."/>
            <person name="Haridas S."/>
            <person name="Hughes K."/>
            <person name="Justo A."/>
            <person name="Karasinski D."/>
            <person name="Kautmanova I."/>
            <person name="Kiss B."/>
            <person name="Kocsube S."/>
            <person name="Kotiranta H."/>
            <person name="LaButti K.M."/>
            <person name="Lechner B.E."/>
            <person name="Liimatainen K."/>
            <person name="Lipzen A."/>
            <person name="Lukacs Z."/>
            <person name="Mihaltcheva S."/>
            <person name="Morgado L.N."/>
            <person name="Niskanen T."/>
            <person name="Noordeloos M.E."/>
            <person name="Ohm R.A."/>
            <person name="Ortiz-Santana B."/>
            <person name="Ovrebo C."/>
            <person name="Racz N."/>
            <person name="Riley R."/>
            <person name="Savchenko A."/>
            <person name="Shiryaev A."/>
            <person name="Soop K."/>
            <person name="Spirin V."/>
            <person name="Szebenyi C."/>
            <person name="Tomsovsky M."/>
            <person name="Tulloss R.E."/>
            <person name="Uehling J."/>
            <person name="Grigoriev I.V."/>
            <person name="Vagvolgyi C."/>
            <person name="Papp T."/>
            <person name="Martin F.M."/>
            <person name="Miettinen O."/>
            <person name="Hibbett D.S."/>
            <person name="Nagy L.G."/>
        </authorList>
    </citation>
    <scope>NUCLEOTIDE SEQUENCE [LARGE SCALE GENOMIC DNA]</scope>
    <source>
        <strain evidence="6 7">CBS 309.79</strain>
    </source>
</reference>
<dbReference type="InterPro" id="IPR003959">
    <property type="entry name" value="ATPase_AAA_core"/>
</dbReference>
<dbReference type="EMBL" id="ML178832">
    <property type="protein sequence ID" value="TFK99800.1"/>
    <property type="molecule type" value="Genomic_DNA"/>
</dbReference>
<dbReference type="Gene3D" id="3.40.50.300">
    <property type="entry name" value="P-loop containing nucleotide triphosphate hydrolases"/>
    <property type="match status" value="2"/>
</dbReference>
<dbReference type="InterPro" id="IPR041569">
    <property type="entry name" value="AAA_lid_3"/>
</dbReference>
<evidence type="ECO:0000256" key="4">
    <source>
        <dbReference type="SAM" id="MobiDB-lite"/>
    </source>
</evidence>
<dbReference type="FunFam" id="3.40.50.300:FF:001985">
    <property type="entry name" value="Chromosome 9, whole genome shotgun sequence"/>
    <property type="match status" value="1"/>
</dbReference>
<dbReference type="InterPro" id="IPR027417">
    <property type="entry name" value="P-loop_NTPase"/>
</dbReference>